<dbReference type="InterPro" id="IPR001509">
    <property type="entry name" value="Epimerase_deHydtase"/>
</dbReference>
<dbReference type="GO" id="GO:0005739">
    <property type="term" value="C:mitochondrion"/>
    <property type="evidence" value="ECO:0007669"/>
    <property type="project" value="TreeGrafter"/>
</dbReference>
<dbReference type="SUPFAM" id="SSF51735">
    <property type="entry name" value="NAD(P)-binding Rossmann-fold domains"/>
    <property type="match status" value="1"/>
</dbReference>
<evidence type="ECO:0000256" key="2">
    <source>
        <dbReference type="ARBA" id="ARBA00040720"/>
    </source>
</evidence>
<feature type="domain" description="NAD-dependent epimerase/dehydratase" evidence="7">
    <location>
        <begin position="67"/>
        <end position="274"/>
    </location>
</feature>
<dbReference type="AlphaFoldDB" id="A0A2R5LKH1"/>
<evidence type="ECO:0000256" key="4">
    <source>
        <dbReference type="ARBA" id="ARBA00043145"/>
    </source>
</evidence>
<evidence type="ECO:0000259" key="7">
    <source>
        <dbReference type="Pfam" id="PF01370"/>
    </source>
</evidence>
<evidence type="ECO:0000256" key="3">
    <source>
        <dbReference type="ARBA" id="ARBA00042000"/>
    </source>
</evidence>
<dbReference type="EMBL" id="GGLE01005894">
    <property type="protein sequence ID" value="MBY10020.1"/>
    <property type="molecule type" value="Transcribed_RNA"/>
</dbReference>
<dbReference type="Pfam" id="PF01370">
    <property type="entry name" value="Epimerase"/>
    <property type="match status" value="1"/>
</dbReference>
<dbReference type="InterPro" id="IPR051207">
    <property type="entry name" value="ComplexI_NDUFA9_subunit"/>
</dbReference>
<dbReference type="CDD" id="cd05271">
    <property type="entry name" value="NDUFA9_like_SDR_a"/>
    <property type="match status" value="1"/>
</dbReference>
<evidence type="ECO:0000256" key="1">
    <source>
        <dbReference type="ARBA" id="ARBA00038501"/>
    </source>
</evidence>
<name>A0A2R5LKH1_9ACAR</name>
<comment type="similarity">
    <text evidence="1">Belongs to the complex I NDUFA9 subunit family.</text>
</comment>
<organism evidence="8">
    <name type="scientific">Ornithodoros turicata</name>
    <dbReference type="NCBI Taxonomy" id="34597"/>
    <lineage>
        <taxon>Eukaryota</taxon>
        <taxon>Metazoa</taxon>
        <taxon>Ecdysozoa</taxon>
        <taxon>Arthropoda</taxon>
        <taxon>Chelicerata</taxon>
        <taxon>Arachnida</taxon>
        <taxon>Acari</taxon>
        <taxon>Parasitiformes</taxon>
        <taxon>Ixodida</taxon>
        <taxon>Ixodoidea</taxon>
        <taxon>Argasidae</taxon>
        <taxon>Ornithodorinae</taxon>
        <taxon>Ornithodoros</taxon>
    </lineage>
</organism>
<proteinExistence type="inferred from homology"/>
<accession>A0A2R5LKH1</accession>
<evidence type="ECO:0000313" key="8">
    <source>
        <dbReference type="EMBL" id="MBY10020.1"/>
    </source>
</evidence>
<protein>
    <recommendedName>
        <fullName evidence="2">NADH dehydrogenase [ubiquinone] 1 alpha subcomplex subunit 9, mitochondrial</fullName>
    </recommendedName>
    <alternativeName>
        <fullName evidence="4">Complex I-39kD</fullName>
    </alternativeName>
    <alternativeName>
        <fullName evidence="3">NADH-ubiquinone oxidoreductase 39 kDa subunit</fullName>
    </alternativeName>
</protein>
<sequence>MAAPCVRFVIGLPNPGRAVTAASIITAKRHASQDAPQRPPVGGTGAKLDTLKRGTGGRSSFNGVVATVFGGSGFLGGFIANRLGKIGTQLILPYRGELYSIERLKICGDLGQVLFHFFDLRDEISLAKAMKYSNVVINLIGKEIQTRNFPFDEVHVKGAQRIARIARESGVQKLIHFSALNVAENPKSVIKPGGSKFLASKWLGEQVVREEFPDAIIFRPSDMYEHTDRFLTYYASPFRRNWNWIPLWKRGKGVYKQPVFVSDVAQGVVNAIFEENNAGATYQAVGPRRYELGELVDYMFRIMRREPKDGYLRYDMRFDPFFLARVQINETYSKYPLLSWERLEREHTSDEVVYEFPTLEDLSVPLTLVEDRFPYELKYWRDKAYYDPDIAQFERVKPPPVVMD</sequence>
<dbReference type="PANTHER" id="PTHR12126:SF11">
    <property type="entry name" value="NADH DEHYDROGENASE [UBIQUINONE] 1 ALPHA SUBCOMPLEX SUBUNIT 9, MITOCHONDRIAL"/>
    <property type="match status" value="1"/>
</dbReference>
<dbReference type="GO" id="GO:0044877">
    <property type="term" value="F:protein-containing complex binding"/>
    <property type="evidence" value="ECO:0007669"/>
    <property type="project" value="TreeGrafter"/>
</dbReference>
<evidence type="ECO:0000256" key="5">
    <source>
        <dbReference type="ARBA" id="ARBA00046455"/>
    </source>
</evidence>
<dbReference type="Gene3D" id="3.40.50.720">
    <property type="entry name" value="NAD(P)-binding Rossmann-like Domain"/>
    <property type="match status" value="1"/>
</dbReference>
<comment type="subunit">
    <text evidence="5">Complex I is composed of 45 different subunits. This a component of the hydrophobic protein fraction. Interacts with BLOC1S1. Interacts with SLC2A4. Interacts with CLOCK. Interacts with RAB5IF.</text>
</comment>
<evidence type="ECO:0000256" key="6">
    <source>
        <dbReference type="SAM" id="MobiDB-lite"/>
    </source>
</evidence>
<reference evidence="8" key="1">
    <citation type="submission" date="2018-03" db="EMBL/GenBank/DDBJ databases">
        <title>The relapsing fever spirochete Borrelia turicatae persists in the highly oxidative environment of its soft-bodied tick vector.</title>
        <authorList>
            <person name="Bourret T.J."/>
            <person name="Boyle W.K."/>
            <person name="Valenzuela J.G."/>
            <person name="Oliveira F."/>
            <person name="Lopez J.E."/>
        </authorList>
    </citation>
    <scope>NUCLEOTIDE SEQUENCE</scope>
    <source>
        <strain evidence="8">Kansas strain/isolate</strain>
        <tissue evidence="8">Salivary glands</tissue>
    </source>
</reference>
<dbReference type="PANTHER" id="PTHR12126">
    <property type="entry name" value="NADH-UBIQUINONE OXIDOREDUCTASE 39 KDA SUBUNIT-RELATED"/>
    <property type="match status" value="1"/>
</dbReference>
<dbReference type="InterPro" id="IPR036291">
    <property type="entry name" value="NAD(P)-bd_dom_sf"/>
</dbReference>
<keyword evidence="8" id="KW-0830">Ubiquinone</keyword>
<feature type="region of interest" description="Disordered" evidence="6">
    <location>
        <begin position="29"/>
        <end position="54"/>
    </location>
</feature>